<name>A0ACB6QAY6_9PLEO</name>
<gene>
    <name evidence="1" type="ORF">BDR25DRAFT_362547</name>
</gene>
<accession>A0ACB6QAY6</accession>
<protein>
    <submittedName>
        <fullName evidence="1">Kinase-like protein</fullName>
    </submittedName>
</protein>
<proteinExistence type="predicted"/>
<evidence type="ECO:0000313" key="1">
    <source>
        <dbReference type="EMBL" id="KAF2463748.1"/>
    </source>
</evidence>
<evidence type="ECO:0000313" key="2">
    <source>
        <dbReference type="Proteomes" id="UP000799755"/>
    </source>
</evidence>
<sequence length="827" mass="93685">MGGSWQHEDDLAELFPVSDDGASKRRNPFTDKDFDRISVALELSGKSSWAKVVRTYACLRIAQALEYLDIFISNGATDISIPYSSHNLPSELQPAERARFLEAQAFVLTDLLSLENGTGGTHLHITSRDESQFRTVGVLGKGNFGSVEKVYSKLGQRFYAMKLLGRRKTFKNDQVSLASFVQELSASKKVDHYHVVKVIGSFSEPRFVGIIMDTIGDCDLEAFLEVELDQDRSSLIRTFFGCLASGLIAIHEAKIRHKDIKPKNILIKGSRVMYTDFGLALDYSQTNRSTTGGRPAMFTFQFCAPEVADWQDRRTSSDVFSLGAVYLEMATRLSGGSIEELREYLKERNEFSAAAYCKNLDGIKEWTTSMRNRTRRKVDKAPFDWVDKCLREDERERPTVYQLWELIDEDTCHSSFPFACSTCVEYHESASEPSLPGSPNGIPNSTSSQITPGPEILSVFNTNLPQIMTHEPPNSTNNEILPRSSLYRPPGVTFEMLSSPKPQDRLPTSPIVKAFGIPNRTQDTLPAEPSSHRTDESPFGPRNSRRLANSTPSPTLPSWISDDHAYRGPERTQSEEKASQHGLPPPDELEKRMEEARTSAKLLVQIMRSTPQSELPSNELVQEFANRCDSARRSMERYIQCTNPSPDNYTMKNLVEVETQLDRSLTLYHRKFCFNFRFKVRKNLSSHQNLHRRRTTLEEFPVALRRSGIRFQLCSISNLLGKATCREKPSASFQIQAGVFRILLSSHILATLHPGHLSLVSSIYLVNIRHWRTEVQGKASSEKPIALLQLLARVFQLFSFYLIRPKLSSHYQDTLTSFRPHELKMLK</sequence>
<organism evidence="1 2">
    <name type="scientific">Lindgomyces ingoldianus</name>
    <dbReference type="NCBI Taxonomy" id="673940"/>
    <lineage>
        <taxon>Eukaryota</taxon>
        <taxon>Fungi</taxon>
        <taxon>Dikarya</taxon>
        <taxon>Ascomycota</taxon>
        <taxon>Pezizomycotina</taxon>
        <taxon>Dothideomycetes</taxon>
        <taxon>Pleosporomycetidae</taxon>
        <taxon>Pleosporales</taxon>
        <taxon>Lindgomycetaceae</taxon>
        <taxon>Lindgomyces</taxon>
    </lineage>
</organism>
<reference evidence="1" key="1">
    <citation type="journal article" date="2020" name="Stud. Mycol.">
        <title>101 Dothideomycetes genomes: a test case for predicting lifestyles and emergence of pathogens.</title>
        <authorList>
            <person name="Haridas S."/>
            <person name="Albert R."/>
            <person name="Binder M."/>
            <person name="Bloem J."/>
            <person name="Labutti K."/>
            <person name="Salamov A."/>
            <person name="Andreopoulos B."/>
            <person name="Baker S."/>
            <person name="Barry K."/>
            <person name="Bills G."/>
            <person name="Bluhm B."/>
            <person name="Cannon C."/>
            <person name="Castanera R."/>
            <person name="Culley D."/>
            <person name="Daum C."/>
            <person name="Ezra D."/>
            <person name="Gonzalez J."/>
            <person name="Henrissat B."/>
            <person name="Kuo A."/>
            <person name="Liang C."/>
            <person name="Lipzen A."/>
            <person name="Lutzoni F."/>
            <person name="Magnuson J."/>
            <person name="Mondo S."/>
            <person name="Nolan M."/>
            <person name="Ohm R."/>
            <person name="Pangilinan J."/>
            <person name="Park H.-J."/>
            <person name="Ramirez L."/>
            <person name="Alfaro M."/>
            <person name="Sun H."/>
            <person name="Tritt A."/>
            <person name="Yoshinaga Y."/>
            <person name="Zwiers L.-H."/>
            <person name="Turgeon B."/>
            <person name="Goodwin S."/>
            <person name="Spatafora J."/>
            <person name="Crous P."/>
            <person name="Grigoriev I."/>
        </authorList>
    </citation>
    <scope>NUCLEOTIDE SEQUENCE</scope>
    <source>
        <strain evidence="1">ATCC 200398</strain>
    </source>
</reference>
<dbReference type="Proteomes" id="UP000799755">
    <property type="component" value="Unassembled WGS sequence"/>
</dbReference>
<dbReference type="EMBL" id="MU003547">
    <property type="protein sequence ID" value="KAF2463748.1"/>
    <property type="molecule type" value="Genomic_DNA"/>
</dbReference>
<comment type="caution">
    <text evidence="1">The sequence shown here is derived from an EMBL/GenBank/DDBJ whole genome shotgun (WGS) entry which is preliminary data.</text>
</comment>
<keyword evidence="2" id="KW-1185">Reference proteome</keyword>